<evidence type="ECO:0000313" key="2">
    <source>
        <dbReference type="Proteomes" id="UP000265618"/>
    </source>
</evidence>
<dbReference type="OrthoDB" id="10252410at2759"/>
<dbReference type="EMBL" id="BDIP01009721">
    <property type="protein sequence ID" value="GIQ92444.1"/>
    <property type="molecule type" value="Genomic_DNA"/>
</dbReference>
<comment type="caution">
    <text evidence="1">The sequence shown here is derived from an EMBL/GenBank/DDBJ whole genome shotgun (WGS) entry which is preliminary data.</text>
</comment>
<reference evidence="1 2" key="1">
    <citation type="journal article" date="2018" name="PLoS ONE">
        <title>The draft genome of Kipferlia bialata reveals reductive genome evolution in fornicate parasites.</title>
        <authorList>
            <person name="Tanifuji G."/>
            <person name="Takabayashi S."/>
            <person name="Kume K."/>
            <person name="Takagi M."/>
            <person name="Nakayama T."/>
            <person name="Kamikawa R."/>
            <person name="Inagaki Y."/>
            <person name="Hashimoto T."/>
        </authorList>
    </citation>
    <scope>NUCLEOTIDE SEQUENCE [LARGE SCALE GENOMIC DNA]</scope>
    <source>
        <strain evidence="1">NY0173</strain>
    </source>
</reference>
<proteinExistence type="predicted"/>
<evidence type="ECO:0000313" key="1">
    <source>
        <dbReference type="EMBL" id="GIQ92444.1"/>
    </source>
</evidence>
<gene>
    <name evidence="1" type="ORF">KIPB_016218</name>
</gene>
<organism evidence="1 2">
    <name type="scientific">Kipferlia bialata</name>
    <dbReference type="NCBI Taxonomy" id="797122"/>
    <lineage>
        <taxon>Eukaryota</taxon>
        <taxon>Metamonada</taxon>
        <taxon>Carpediemonas-like organisms</taxon>
        <taxon>Kipferlia</taxon>
    </lineage>
</organism>
<keyword evidence="2" id="KW-1185">Reference proteome</keyword>
<dbReference type="Proteomes" id="UP000265618">
    <property type="component" value="Unassembled WGS sequence"/>
</dbReference>
<sequence>MPPSRSQNYAPIQPLPPLCSDPTNPWFYINDCRPEYNDPPTALPIPRLIIRGDCNVFSQCPILRG</sequence>
<feature type="non-terminal residue" evidence="1">
    <location>
        <position position="1"/>
    </location>
</feature>
<protein>
    <submittedName>
        <fullName evidence="1">Uncharacterized protein</fullName>
    </submittedName>
</protein>
<dbReference type="AlphaFoldDB" id="A0A9K3GQN7"/>
<name>A0A9K3GQN7_9EUKA</name>
<accession>A0A9K3GQN7</accession>